<protein>
    <submittedName>
        <fullName evidence="2">Uncharacterized protein</fullName>
    </submittedName>
</protein>
<proteinExistence type="predicted"/>
<sequence>MANLLERYNSKQNLHSGVHIRPQPEPVAIHPQNPHRLDRLHGGNPHTWRRSQHPSGHLHRTKQHPTERNSKHPESSQTPVAGGLLESFTSHDERVHALLESPREILENRHIFLQQEQLTALQGATIEATTWSDHGAVTMEMDSPLTRPKVMTWRLNDTLLMDVEIRDKIVEALDASFSNNETEETSATSAHKCVLRGHIIQLATKKKKETQ</sequence>
<feature type="compositionally biased region" description="Basic residues" evidence="1">
    <location>
        <begin position="47"/>
        <end position="63"/>
    </location>
</feature>
<keyword evidence="3" id="KW-1185">Reference proteome</keyword>
<name>A0AAD1QZ61_PELCU</name>
<dbReference type="Proteomes" id="UP001295444">
    <property type="component" value="Chromosome 01"/>
</dbReference>
<feature type="compositionally biased region" description="Basic and acidic residues" evidence="1">
    <location>
        <begin position="64"/>
        <end position="74"/>
    </location>
</feature>
<feature type="region of interest" description="Disordered" evidence="1">
    <location>
        <begin position="1"/>
        <end position="82"/>
    </location>
</feature>
<reference evidence="2" key="1">
    <citation type="submission" date="2022-03" db="EMBL/GenBank/DDBJ databases">
        <authorList>
            <person name="Alioto T."/>
            <person name="Alioto T."/>
            <person name="Gomez Garrido J."/>
        </authorList>
    </citation>
    <scope>NUCLEOTIDE SEQUENCE</scope>
</reference>
<organism evidence="2 3">
    <name type="scientific">Pelobates cultripes</name>
    <name type="common">Western spadefoot toad</name>
    <dbReference type="NCBI Taxonomy" id="61616"/>
    <lineage>
        <taxon>Eukaryota</taxon>
        <taxon>Metazoa</taxon>
        <taxon>Chordata</taxon>
        <taxon>Craniata</taxon>
        <taxon>Vertebrata</taxon>
        <taxon>Euteleostomi</taxon>
        <taxon>Amphibia</taxon>
        <taxon>Batrachia</taxon>
        <taxon>Anura</taxon>
        <taxon>Pelobatoidea</taxon>
        <taxon>Pelobatidae</taxon>
        <taxon>Pelobates</taxon>
    </lineage>
</organism>
<evidence type="ECO:0000313" key="3">
    <source>
        <dbReference type="Proteomes" id="UP001295444"/>
    </source>
</evidence>
<gene>
    <name evidence="2" type="ORF">PECUL_23A028183</name>
</gene>
<evidence type="ECO:0000256" key="1">
    <source>
        <dbReference type="SAM" id="MobiDB-lite"/>
    </source>
</evidence>
<accession>A0AAD1QZ61</accession>
<evidence type="ECO:0000313" key="2">
    <source>
        <dbReference type="EMBL" id="CAH2220610.1"/>
    </source>
</evidence>
<dbReference type="AlphaFoldDB" id="A0AAD1QZ61"/>
<dbReference type="EMBL" id="OW240912">
    <property type="protein sequence ID" value="CAH2220610.1"/>
    <property type="molecule type" value="Genomic_DNA"/>
</dbReference>